<dbReference type="Gene3D" id="3.30.300.20">
    <property type="match status" value="1"/>
</dbReference>
<evidence type="ECO:0000256" key="2">
    <source>
        <dbReference type="ARBA" id="ARBA00022884"/>
    </source>
</evidence>
<feature type="domain" description="Small ribosomal subunit protein uS3 C-terminal" evidence="7">
    <location>
        <begin position="133"/>
        <end position="215"/>
    </location>
</feature>
<dbReference type="InterPro" id="IPR005704">
    <property type="entry name" value="Ribosomal_uS3_bac-typ"/>
</dbReference>
<dbReference type="EMBL" id="MN504788">
    <property type="protein sequence ID" value="QNK04415.1"/>
    <property type="molecule type" value="Genomic_DNA"/>
</dbReference>
<accession>A0A7G8QCA7</accession>
<keyword evidence="3 8" id="KW-0689">Ribosomal protein</keyword>
<dbReference type="GO" id="GO:0003735">
    <property type="term" value="F:structural constituent of ribosome"/>
    <property type="evidence" value="ECO:0007669"/>
    <property type="project" value="InterPro"/>
</dbReference>
<protein>
    <recommendedName>
        <fullName evidence="5">Small ribosomal subunit protein uS3c</fullName>
    </recommendedName>
    <alternativeName>
        <fullName evidence="6">30S ribosomal protein S3, chloroplastic</fullName>
    </alternativeName>
</protein>
<dbReference type="SUPFAM" id="SSF54821">
    <property type="entry name" value="Ribosomal protein S3 C-terminal domain"/>
    <property type="match status" value="1"/>
</dbReference>
<keyword evidence="8" id="KW-0934">Plastid</keyword>
<dbReference type="InterPro" id="IPR015946">
    <property type="entry name" value="KH_dom-like_a/b"/>
</dbReference>
<evidence type="ECO:0000259" key="7">
    <source>
        <dbReference type="Pfam" id="PF00189"/>
    </source>
</evidence>
<gene>
    <name evidence="8" type="primary">rps3</name>
</gene>
<evidence type="ECO:0000256" key="5">
    <source>
        <dbReference type="ARBA" id="ARBA00035154"/>
    </source>
</evidence>
<name>A0A7G8QCA7_9ROSI</name>
<dbReference type="InterPro" id="IPR001351">
    <property type="entry name" value="Ribosomal_uS3_C"/>
</dbReference>
<evidence type="ECO:0000256" key="6">
    <source>
        <dbReference type="ARBA" id="ARBA00035473"/>
    </source>
</evidence>
<dbReference type="AlphaFoldDB" id="A0A7G8QCA7"/>
<dbReference type="InterPro" id="IPR009019">
    <property type="entry name" value="KH_sf_prok-type"/>
</dbReference>
<evidence type="ECO:0000313" key="8">
    <source>
        <dbReference type="EMBL" id="QNK04415.1"/>
    </source>
</evidence>
<dbReference type="NCBIfam" id="TIGR01009">
    <property type="entry name" value="rpsC_bact"/>
    <property type="match status" value="1"/>
</dbReference>
<dbReference type="GO" id="GO:0003723">
    <property type="term" value="F:RNA binding"/>
    <property type="evidence" value="ECO:0007669"/>
    <property type="project" value="UniProtKB-KW"/>
</dbReference>
<organism evidence="8">
    <name type="scientific">Drypetes chevalieri</name>
    <dbReference type="NCBI Taxonomy" id="2708816"/>
    <lineage>
        <taxon>Eukaryota</taxon>
        <taxon>Viridiplantae</taxon>
        <taxon>Streptophyta</taxon>
        <taxon>Embryophyta</taxon>
        <taxon>Tracheophyta</taxon>
        <taxon>Spermatophyta</taxon>
        <taxon>Magnoliopsida</taxon>
        <taxon>eudicotyledons</taxon>
        <taxon>Gunneridae</taxon>
        <taxon>Pentapetalae</taxon>
        <taxon>rosids</taxon>
        <taxon>fabids</taxon>
        <taxon>Malpighiales</taxon>
        <taxon>Putranjivaceae</taxon>
        <taxon>Drypetes</taxon>
    </lineage>
</organism>
<dbReference type="PANTHER" id="PTHR11760">
    <property type="entry name" value="30S/40S RIBOSOMAL PROTEIN S3"/>
    <property type="match status" value="1"/>
</dbReference>
<dbReference type="PANTHER" id="PTHR11760:SF19">
    <property type="entry name" value="SMALL RIBOSOMAL SUBUNIT PROTEIN US3C"/>
    <property type="match status" value="1"/>
</dbReference>
<evidence type="ECO:0000256" key="3">
    <source>
        <dbReference type="ARBA" id="ARBA00022980"/>
    </source>
</evidence>
<keyword evidence="2" id="KW-0694">RNA-binding</keyword>
<evidence type="ECO:0000256" key="1">
    <source>
        <dbReference type="ARBA" id="ARBA00010761"/>
    </source>
</evidence>
<dbReference type="InterPro" id="IPR036419">
    <property type="entry name" value="Ribosomal_S3_C_sf"/>
</dbReference>
<dbReference type="GeneID" id="60461571"/>
<reference evidence="8" key="2">
    <citation type="journal article" date="2020" name="Front. Plant Sci.">
        <title>The Loss of the Inverted Repeat in the Putranjivoid Clade of Malpighiales.</title>
        <authorList>
            <person name="Jin D.M."/>
            <person name="Wicke S."/>
            <person name="Gan L."/>
            <person name="Yang J.B."/>
            <person name="Jin J.J."/>
            <person name="Yi T.S."/>
        </authorList>
    </citation>
    <scope>NUCLEOTIDE SEQUENCE</scope>
</reference>
<keyword evidence="4" id="KW-0687">Ribonucleoprotein</keyword>
<sequence length="221" mass="25894">MGQKINPLGFRLGKTQRHYSLWFAQPKNFYEDLEEDQKIRNCIKNFVQKIMKISYGVDGLARIEIQKQKNIDAIRVIIYMGFPHLFTKNRPKIMKELLMNVQKEINCVNRTLNIDLRGIENPYGHPTILAEFIGEQIKNRVSYHKVMKKAIELNEQTDTKGIQIKIAGRLAGRDRARTAWMRKGRVPLQTVRAKFDYCSYMVTTIKGVLGIKIWIFVDEEY</sequence>
<proteinExistence type="inferred from homology"/>
<dbReference type="CDD" id="cd02412">
    <property type="entry name" value="KH-II_30S_S3"/>
    <property type="match status" value="1"/>
</dbReference>
<comment type="similarity">
    <text evidence="1">Belongs to the universal ribosomal protein uS3 family.</text>
</comment>
<dbReference type="InterPro" id="IPR057258">
    <property type="entry name" value="Ribosomal_uS3"/>
</dbReference>
<reference evidence="8" key="1">
    <citation type="submission" date="2019-09" db="EMBL/GenBank/DDBJ databases">
        <authorList>
            <person name="Jin D.-M."/>
            <person name="Gan L."/>
            <person name="Yang J.-B."/>
            <person name="Jin J.-J."/>
            <person name="Yi T.-S."/>
        </authorList>
    </citation>
    <scope>NUCLEOTIDE SEQUENCE</scope>
</reference>
<dbReference type="GO" id="GO:0006412">
    <property type="term" value="P:translation"/>
    <property type="evidence" value="ECO:0007669"/>
    <property type="project" value="InterPro"/>
</dbReference>
<dbReference type="GO" id="GO:0022627">
    <property type="term" value="C:cytosolic small ribosomal subunit"/>
    <property type="evidence" value="ECO:0007669"/>
    <property type="project" value="TreeGrafter"/>
</dbReference>
<geneLocation type="plastid" evidence="8"/>
<dbReference type="HAMAP" id="MF_01309_B">
    <property type="entry name" value="Ribosomal_uS3_B"/>
    <property type="match status" value="1"/>
</dbReference>
<dbReference type="SUPFAM" id="SSF54814">
    <property type="entry name" value="Prokaryotic type KH domain (KH-domain type II)"/>
    <property type="match status" value="1"/>
</dbReference>
<dbReference type="Gene3D" id="3.30.1140.32">
    <property type="entry name" value="Ribosomal protein S3, C-terminal domain"/>
    <property type="match status" value="1"/>
</dbReference>
<dbReference type="Pfam" id="PF00189">
    <property type="entry name" value="Ribosomal_S3_C"/>
    <property type="match status" value="1"/>
</dbReference>
<dbReference type="RefSeq" id="YP_009975073.1">
    <property type="nucleotide sequence ID" value="NC_051999.1"/>
</dbReference>
<evidence type="ECO:0000256" key="4">
    <source>
        <dbReference type="ARBA" id="ARBA00023274"/>
    </source>
</evidence>